<dbReference type="AlphaFoldDB" id="A0A420IC21"/>
<feature type="compositionally biased region" description="Basic and acidic residues" evidence="1">
    <location>
        <begin position="484"/>
        <end position="499"/>
    </location>
</feature>
<feature type="compositionally biased region" description="Polar residues" evidence="1">
    <location>
        <begin position="461"/>
        <end position="471"/>
    </location>
</feature>
<sequence length="760" mass="87526">MDCSWVKSMAKRRPSQQPPFYDNKKGTFDTERIRLGLGIDEIQYAKLLDYVSHLIGQNPSRSRSLTRDIRRRLRKTLDPILHILPAAWAAKCIDQLICKASSNISSAKRQERGRALEPRPEPQQIQESRFSIRASSKSRTEPSHDILPTIRQAPNPVTWPSSAYQAGFPSPRDPTQFPRRRLAPTSVYEAEFRRDSEGINDDIIRTPRVSVKREFDPDDSIISRPLKGYIVSRGPPELNRQVSRSTVDRYIPEFEPDRFIIRNSFPLDGFRVPERRALEARAPERRAHDRWAPEGDRWAPEVDRRAPEVERRAPGVDRRAPEVDRRAPGVDRRAPEVDRRAPDRWAPDNRISERRAPEGRALERRAPIGRAPERRAPERRAPERRAPERRAPEERGLDRRSLQERSSDKRAPEDRITERRAPPDRAPDARVKEKRTLEVKVPDPEKQTLTDRAQGERVSEQHTQNSFSSKEQIPGPQVLEQPSSEERITKKQTPEENINKHTVVEDNISTQQVSEECIIEQQDSEEIITEQQVSEGSNIEQPASEPVVSQGRTMEEAEFDLQAPEKMPLEERPTEEKSLDQISLDGTFLQDKAHEENMNDIFTEDFAHEEDHDAKHHLPEERFAEYINGQDKIHLEIMSNASNITMEENTLPLKPTKKVPVNEMAFMARRDSGDWVLLGTGNDLMGSSETPDWEVFLSRLKAGLGFTLEAERLYCPWLSYTNGEELVGIFDGFGWRAGIANMYRRGLSEFRFEVKKHGKL</sequence>
<evidence type="ECO:0000313" key="2">
    <source>
        <dbReference type="EMBL" id="RKF72035.1"/>
    </source>
</evidence>
<proteinExistence type="predicted"/>
<feature type="compositionally biased region" description="Basic and acidic residues" evidence="1">
    <location>
        <begin position="108"/>
        <end position="120"/>
    </location>
</feature>
<evidence type="ECO:0000256" key="1">
    <source>
        <dbReference type="SAM" id="MobiDB-lite"/>
    </source>
</evidence>
<accession>A0A420IC21</accession>
<comment type="caution">
    <text evidence="2">The sequence shown here is derived from an EMBL/GenBank/DDBJ whole genome shotgun (WGS) entry which is preliminary data.</text>
</comment>
<evidence type="ECO:0000313" key="3">
    <source>
        <dbReference type="Proteomes" id="UP000285326"/>
    </source>
</evidence>
<protein>
    <submittedName>
        <fullName evidence="2">Putative dynein heavy chain-like protein</fullName>
    </submittedName>
</protein>
<feature type="region of interest" description="Disordered" evidence="1">
    <location>
        <begin position="108"/>
        <end position="154"/>
    </location>
</feature>
<name>A0A420IC21_9PEZI</name>
<organism evidence="2 3">
    <name type="scientific">Golovinomyces cichoracearum</name>
    <dbReference type="NCBI Taxonomy" id="62708"/>
    <lineage>
        <taxon>Eukaryota</taxon>
        <taxon>Fungi</taxon>
        <taxon>Dikarya</taxon>
        <taxon>Ascomycota</taxon>
        <taxon>Pezizomycotina</taxon>
        <taxon>Leotiomycetes</taxon>
        <taxon>Erysiphales</taxon>
        <taxon>Erysiphaceae</taxon>
        <taxon>Golovinomyces</taxon>
    </lineage>
</organism>
<dbReference type="EMBL" id="MCBS01024955">
    <property type="protein sequence ID" value="RKF72035.1"/>
    <property type="molecule type" value="Genomic_DNA"/>
</dbReference>
<feature type="compositionally biased region" description="Polar residues" evidence="1">
    <location>
        <begin position="532"/>
        <end position="541"/>
    </location>
</feature>
<feature type="region of interest" description="Disordered" evidence="1">
    <location>
        <begin position="1"/>
        <end position="24"/>
    </location>
</feature>
<reference evidence="2 3" key="1">
    <citation type="journal article" date="2018" name="BMC Genomics">
        <title>Comparative genome analyses reveal sequence features reflecting distinct modes of host-adaptation between dicot and monocot powdery mildew.</title>
        <authorList>
            <person name="Wu Y."/>
            <person name="Ma X."/>
            <person name="Pan Z."/>
            <person name="Kale S.D."/>
            <person name="Song Y."/>
            <person name="King H."/>
            <person name="Zhang Q."/>
            <person name="Presley C."/>
            <person name="Deng X."/>
            <person name="Wei C.I."/>
            <person name="Xiao S."/>
        </authorList>
    </citation>
    <scope>NUCLEOTIDE SEQUENCE [LARGE SCALE GENOMIC DNA]</scope>
    <source>
        <strain evidence="2">UMSG1</strain>
    </source>
</reference>
<feature type="compositionally biased region" description="Basic and acidic residues" evidence="1">
    <location>
        <begin position="298"/>
        <end position="460"/>
    </location>
</feature>
<feature type="region of interest" description="Disordered" evidence="1">
    <location>
        <begin position="298"/>
        <end position="499"/>
    </location>
</feature>
<feature type="compositionally biased region" description="Polar residues" evidence="1">
    <location>
        <begin position="123"/>
        <end position="137"/>
    </location>
</feature>
<dbReference type="Proteomes" id="UP000285326">
    <property type="component" value="Unassembled WGS sequence"/>
</dbReference>
<gene>
    <name evidence="2" type="ORF">GcM1_249124</name>
</gene>
<feature type="region of interest" description="Disordered" evidence="1">
    <location>
        <begin position="532"/>
        <end position="552"/>
    </location>
</feature>